<dbReference type="CDD" id="cd00090">
    <property type="entry name" value="HTH_ARSR"/>
    <property type="match status" value="1"/>
</dbReference>
<evidence type="ECO:0000256" key="2">
    <source>
        <dbReference type="ARBA" id="ARBA00023125"/>
    </source>
</evidence>
<dbReference type="PATRIC" id="fig|1122147.4.peg.2638"/>
<name>A0A0R1XFQ8_9LACO</name>
<dbReference type="GO" id="GO:0003677">
    <property type="term" value="F:DNA binding"/>
    <property type="evidence" value="ECO:0007669"/>
    <property type="project" value="UniProtKB-KW"/>
</dbReference>
<gene>
    <name evidence="6" type="ORF">FC91_GL002557</name>
</gene>
<accession>A0A0R1XFQ8</accession>
<evidence type="ECO:0000256" key="3">
    <source>
        <dbReference type="ARBA" id="ARBA00023163"/>
    </source>
</evidence>
<evidence type="ECO:0000313" key="6">
    <source>
        <dbReference type="EMBL" id="KRM27348.1"/>
    </source>
</evidence>
<proteinExistence type="predicted"/>
<evidence type="ECO:0000256" key="4">
    <source>
        <dbReference type="SAM" id="MobiDB-lite"/>
    </source>
</evidence>
<dbReference type="SUPFAM" id="SSF46785">
    <property type="entry name" value="Winged helix' DNA-binding domain"/>
    <property type="match status" value="1"/>
</dbReference>
<keyword evidence="2" id="KW-0238">DNA-binding</keyword>
<keyword evidence="1" id="KW-0805">Transcription regulation</keyword>
<dbReference type="Pfam" id="PF12840">
    <property type="entry name" value="HTH_20"/>
    <property type="match status" value="1"/>
</dbReference>
<dbReference type="AlphaFoldDB" id="A0A0R1XFQ8"/>
<dbReference type="InterPro" id="IPR001845">
    <property type="entry name" value="HTH_ArsR_DNA-bd_dom"/>
</dbReference>
<comment type="caution">
    <text evidence="6">The sequence shown here is derived from an EMBL/GenBank/DDBJ whole genome shotgun (WGS) entry which is preliminary data.</text>
</comment>
<feature type="domain" description="HTH arsR-type" evidence="5">
    <location>
        <begin position="1"/>
        <end position="99"/>
    </location>
</feature>
<dbReference type="InterPro" id="IPR036390">
    <property type="entry name" value="WH_DNA-bd_sf"/>
</dbReference>
<dbReference type="Proteomes" id="UP000050949">
    <property type="component" value="Unassembled WGS sequence"/>
</dbReference>
<dbReference type="SMART" id="SM00418">
    <property type="entry name" value="HTH_ARSR"/>
    <property type="match status" value="1"/>
</dbReference>
<evidence type="ECO:0000313" key="7">
    <source>
        <dbReference type="Proteomes" id="UP000050949"/>
    </source>
</evidence>
<feature type="region of interest" description="Disordered" evidence="4">
    <location>
        <begin position="306"/>
        <end position="330"/>
    </location>
</feature>
<dbReference type="PANTHER" id="PTHR43132:SF2">
    <property type="entry name" value="ARSENICAL RESISTANCE OPERON REPRESSOR ARSR-RELATED"/>
    <property type="match status" value="1"/>
</dbReference>
<dbReference type="InterPro" id="IPR011991">
    <property type="entry name" value="ArsR-like_HTH"/>
</dbReference>
<evidence type="ECO:0000256" key="1">
    <source>
        <dbReference type="ARBA" id="ARBA00023015"/>
    </source>
</evidence>
<dbReference type="EMBL" id="AZFW01000050">
    <property type="protein sequence ID" value="KRM27348.1"/>
    <property type="molecule type" value="Genomic_DNA"/>
</dbReference>
<dbReference type="InterPro" id="IPR036388">
    <property type="entry name" value="WH-like_DNA-bd_sf"/>
</dbReference>
<evidence type="ECO:0000259" key="5">
    <source>
        <dbReference type="PROSITE" id="PS50987"/>
    </source>
</evidence>
<dbReference type="GO" id="GO:0003700">
    <property type="term" value="F:DNA-binding transcription factor activity"/>
    <property type="evidence" value="ECO:0007669"/>
    <property type="project" value="InterPro"/>
</dbReference>
<sequence>MKLPLNKDALPILSALASDTRIAIIEQLSKRKMNVGELAEALGISQPVAAKHINVLAKAGIIKTQRLPGKQGVQKQSVLRVDNIDIEFPRKVNLAYESSTISLPVGQYTSCHVTPTCGLATTKGIIGELDEPRYFMDPQRFDASILWFTTGYVEYNLVNPIKDTQNLEMIDISMELGSEFPQGNNNWPSDITFSFNGQDIGLYTSPGDFIDKRGYYNPDWYDSGINQYGVKVTLRITNGGCWINGRQVSEFSFDDVAITKPLWTFRIAAKEDAANAGGCTLYGKGFGNYDQNIEVKSYYTDKDGDSLTYDEDRQTKQTEANMGMPNNLAE</sequence>
<reference evidence="6 7" key="1">
    <citation type="journal article" date="2015" name="Genome Announc.">
        <title>Expanding the biotechnology potential of lactobacilli through comparative genomics of 213 strains and associated genera.</title>
        <authorList>
            <person name="Sun Z."/>
            <person name="Harris H.M."/>
            <person name="McCann A."/>
            <person name="Guo C."/>
            <person name="Argimon S."/>
            <person name="Zhang W."/>
            <person name="Yang X."/>
            <person name="Jeffery I.B."/>
            <person name="Cooney J.C."/>
            <person name="Kagawa T.F."/>
            <person name="Liu W."/>
            <person name="Song Y."/>
            <person name="Salvetti E."/>
            <person name="Wrobel A."/>
            <person name="Rasinkangas P."/>
            <person name="Parkhill J."/>
            <person name="Rea M.C."/>
            <person name="O'Sullivan O."/>
            <person name="Ritari J."/>
            <person name="Douillard F.P."/>
            <person name="Paul Ross R."/>
            <person name="Yang R."/>
            <person name="Briner A.E."/>
            <person name="Felis G.E."/>
            <person name="de Vos W.M."/>
            <person name="Barrangou R."/>
            <person name="Klaenhammer T.R."/>
            <person name="Caufield P.W."/>
            <person name="Cui Y."/>
            <person name="Zhang H."/>
            <person name="O'Toole P.W."/>
        </authorList>
    </citation>
    <scope>NUCLEOTIDE SEQUENCE [LARGE SCALE GENOMIC DNA]</scope>
    <source>
        <strain evidence="6 7">DSM 16991</strain>
    </source>
</reference>
<dbReference type="InterPro" id="IPR051011">
    <property type="entry name" value="Metal_resp_trans_reg"/>
</dbReference>
<organism evidence="6 7">
    <name type="scientific">Schleiferilactobacillus harbinensis DSM 16991</name>
    <dbReference type="NCBI Taxonomy" id="1122147"/>
    <lineage>
        <taxon>Bacteria</taxon>
        <taxon>Bacillati</taxon>
        <taxon>Bacillota</taxon>
        <taxon>Bacilli</taxon>
        <taxon>Lactobacillales</taxon>
        <taxon>Lactobacillaceae</taxon>
        <taxon>Schleiferilactobacillus</taxon>
    </lineage>
</organism>
<dbReference type="OrthoDB" id="9781958at2"/>
<feature type="compositionally biased region" description="Basic and acidic residues" evidence="4">
    <location>
        <begin position="306"/>
        <end position="316"/>
    </location>
</feature>
<dbReference type="PANTHER" id="PTHR43132">
    <property type="entry name" value="ARSENICAL RESISTANCE OPERON REPRESSOR ARSR-RELATED"/>
    <property type="match status" value="1"/>
</dbReference>
<dbReference type="eggNOG" id="COG4189">
    <property type="taxonomic scope" value="Bacteria"/>
</dbReference>
<keyword evidence="3" id="KW-0804">Transcription</keyword>
<dbReference type="PROSITE" id="PS50987">
    <property type="entry name" value="HTH_ARSR_2"/>
    <property type="match status" value="1"/>
</dbReference>
<protein>
    <submittedName>
        <fullName evidence="6">Transcriptional regulatory protein</fullName>
    </submittedName>
</protein>
<dbReference type="Gene3D" id="1.10.10.10">
    <property type="entry name" value="Winged helix-like DNA-binding domain superfamily/Winged helix DNA-binding domain"/>
    <property type="match status" value="1"/>
</dbReference>